<comment type="caution">
    <text evidence="1">The sequence shown here is derived from an EMBL/GenBank/DDBJ whole genome shotgun (WGS) entry which is preliminary data.</text>
</comment>
<gene>
    <name evidence="1" type="ORF">LZ519_01480</name>
</gene>
<accession>A0ABT0RCM9</accession>
<sequence>MRPLALLFLLALAACNGDKPGEWSLFVYADAADHQKWQRTDRFQSEGMCRQAGEEAVAALPDPARAGFECRRTGPPA</sequence>
<evidence type="ECO:0000313" key="1">
    <source>
        <dbReference type="EMBL" id="MCL6677994.1"/>
    </source>
</evidence>
<dbReference type="EMBL" id="JAMGBC010000001">
    <property type="protein sequence ID" value="MCL6677994.1"/>
    <property type="molecule type" value="Genomic_DNA"/>
</dbReference>
<organism evidence="1 2">
    <name type="scientific">Sphingomonas anseongensis</name>
    <dbReference type="NCBI Taxonomy" id="2908207"/>
    <lineage>
        <taxon>Bacteria</taxon>
        <taxon>Pseudomonadati</taxon>
        <taxon>Pseudomonadota</taxon>
        <taxon>Alphaproteobacteria</taxon>
        <taxon>Sphingomonadales</taxon>
        <taxon>Sphingomonadaceae</taxon>
        <taxon>Sphingomonas</taxon>
    </lineage>
</organism>
<dbReference type="PROSITE" id="PS51257">
    <property type="entry name" value="PROKAR_LIPOPROTEIN"/>
    <property type="match status" value="1"/>
</dbReference>
<protein>
    <recommendedName>
        <fullName evidence="3">Lipoprotein</fullName>
    </recommendedName>
</protein>
<evidence type="ECO:0000313" key="2">
    <source>
        <dbReference type="Proteomes" id="UP001165343"/>
    </source>
</evidence>
<evidence type="ECO:0008006" key="3">
    <source>
        <dbReference type="Google" id="ProtNLM"/>
    </source>
</evidence>
<proteinExistence type="predicted"/>
<dbReference type="Proteomes" id="UP001165343">
    <property type="component" value="Unassembled WGS sequence"/>
</dbReference>
<keyword evidence="2" id="KW-1185">Reference proteome</keyword>
<reference evidence="1" key="1">
    <citation type="submission" date="2022-05" db="EMBL/GenBank/DDBJ databases">
        <authorList>
            <person name="Jo J.-H."/>
            <person name="Im W.-T."/>
        </authorList>
    </citation>
    <scope>NUCLEOTIDE SEQUENCE</scope>
    <source>
        <strain evidence="1">RG327</strain>
    </source>
</reference>
<name>A0ABT0RCM9_9SPHN</name>
<dbReference type="RefSeq" id="WP_249866972.1">
    <property type="nucleotide sequence ID" value="NZ_JAMGBC010000001.1"/>
</dbReference>